<protein>
    <submittedName>
        <fullName evidence="3">FixH family protein</fullName>
    </submittedName>
</protein>
<proteinExistence type="predicted"/>
<evidence type="ECO:0000313" key="4">
    <source>
        <dbReference type="Proteomes" id="UP000626786"/>
    </source>
</evidence>
<sequence length="254" mass="28240">MKKKLLVLCTIMGMMVLAACGKEEVDDGSNVEVLPLLVDLTVTEKAEVGETIKMEALVTFGDEKVEDADSVVYEIWEDGKKDDSVMLESVNEKNGIYSAETTFEHDGVYTIQVHVDAKQLHSMPFKEVIIGHGTHATEEHGDDHGDDHAEHEHGHTEGFVLHFMKPENAVTTLDTKLVTHLQVDGQPLEHAAVRYEVSSEVLGDKHEWIDAEEAEAGEYTAVGLFDKAGSYTVKVHVQNDEGLHEHEEYTFDVN</sequence>
<evidence type="ECO:0000256" key="1">
    <source>
        <dbReference type="SAM" id="SignalP"/>
    </source>
</evidence>
<dbReference type="EMBL" id="JACSQN010000005">
    <property type="protein sequence ID" value="MBD7984468.1"/>
    <property type="molecule type" value="Genomic_DNA"/>
</dbReference>
<dbReference type="InterPro" id="IPR032693">
    <property type="entry name" value="YtkA-like_dom"/>
</dbReference>
<dbReference type="PROSITE" id="PS51257">
    <property type="entry name" value="PROKAR_LIPOPROTEIN"/>
    <property type="match status" value="1"/>
</dbReference>
<feature type="signal peptide" evidence="1">
    <location>
        <begin position="1"/>
        <end position="18"/>
    </location>
</feature>
<accession>A0ABR8U8W1</accession>
<gene>
    <name evidence="3" type="ORF">H9649_07745</name>
</gene>
<dbReference type="Proteomes" id="UP000626786">
    <property type="component" value="Unassembled WGS sequence"/>
</dbReference>
<name>A0ABR8U8W1_9BACL</name>
<organism evidence="3 4">
    <name type="scientific">Sporosarcina quadrami</name>
    <dbReference type="NCBI Taxonomy" id="2762234"/>
    <lineage>
        <taxon>Bacteria</taxon>
        <taxon>Bacillati</taxon>
        <taxon>Bacillota</taxon>
        <taxon>Bacilli</taxon>
        <taxon>Bacillales</taxon>
        <taxon>Caryophanaceae</taxon>
        <taxon>Sporosarcina</taxon>
    </lineage>
</organism>
<dbReference type="Pfam" id="PF13115">
    <property type="entry name" value="YtkA"/>
    <property type="match status" value="1"/>
</dbReference>
<comment type="caution">
    <text evidence="3">The sequence shown here is derived from an EMBL/GenBank/DDBJ whole genome shotgun (WGS) entry which is preliminary data.</text>
</comment>
<feature type="chain" id="PRO_5047406218" evidence="1">
    <location>
        <begin position="19"/>
        <end position="254"/>
    </location>
</feature>
<evidence type="ECO:0000259" key="2">
    <source>
        <dbReference type="Pfam" id="PF13115"/>
    </source>
</evidence>
<reference evidence="3 4" key="1">
    <citation type="submission" date="2020-08" db="EMBL/GenBank/DDBJ databases">
        <title>A Genomic Blueprint of the Chicken Gut Microbiome.</title>
        <authorList>
            <person name="Gilroy R."/>
            <person name="Ravi A."/>
            <person name="Getino M."/>
            <person name="Pursley I."/>
            <person name="Horton D.L."/>
            <person name="Alikhan N.-F."/>
            <person name="Baker D."/>
            <person name="Gharbi K."/>
            <person name="Hall N."/>
            <person name="Watson M."/>
            <person name="Adriaenssens E.M."/>
            <person name="Foster-Nyarko E."/>
            <person name="Jarju S."/>
            <person name="Secka A."/>
            <person name="Antonio M."/>
            <person name="Oren A."/>
            <person name="Chaudhuri R."/>
            <person name="La Ragione R.M."/>
            <person name="Hildebrand F."/>
            <person name="Pallen M.J."/>
        </authorList>
    </citation>
    <scope>NUCLEOTIDE SEQUENCE [LARGE SCALE GENOMIC DNA]</scope>
    <source>
        <strain evidence="3 4">Sa2YVA2</strain>
    </source>
</reference>
<keyword evidence="4" id="KW-1185">Reference proteome</keyword>
<feature type="domain" description="YtkA-like" evidence="2">
    <location>
        <begin position="36"/>
        <end position="114"/>
    </location>
</feature>
<evidence type="ECO:0000313" key="3">
    <source>
        <dbReference type="EMBL" id="MBD7984468.1"/>
    </source>
</evidence>
<keyword evidence="1" id="KW-0732">Signal</keyword>
<dbReference type="RefSeq" id="WP_191694156.1">
    <property type="nucleotide sequence ID" value="NZ_JACSQN010000005.1"/>
</dbReference>